<evidence type="ECO:0000256" key="3">
    <source>
        <dbReference type="ARBA" id="ARBA00022723"/>
    </source>
</evidence>
<organism evidence="8 9">
    <name type="scientific">Azospira restricta</name>
    <dbReference type="NCBI Taxonomy" id="404405"/>
    <lineage>
        <taxon>Bacteria</taxon>
        <taxon>Pseudomonadati</taxon>
        <taxon>Pseudomonadota</taxon>
        <taxon>Betaproteobacteria</taxon>
        <taxon>Rhodocyclales</taxon>
        <taxon>Rhodocyclaceae</taxon>
        <taxon>Azospira</taxon>
    </lineage>
</organism>
<feature type="signal peptide" evidence="6">
    <location>
        <begin position="1"/>
        <end position="21"/>
    </location>
</feature>
<keyword evidence="6" id="KW-0732">Signal</keyword>
<evidence type="ECO:0000259" key="7">
    <source>
        <dbReference type="Pfam" id="PF09459"/>
    </source>
</evidence>
<gene>
    <name evidence="8" type="ORF">IWH25_18820</name>
</gene>
<dbReference type="Pfam" id="PF09459">
    <property type="entry name" value="EB_dh"/>
    <property type="match status" value="1"/>
</dbReference>
<dbReference type="AlphaFoldDB" id="A0A974Y5Z1"/>
<dbReference type="Proteomes" id="UP000663444">
    <property type="component" value="Chromosome"/>
</dbReference>
<feature type="chain" id="PRO_5037422891" description="Cytochrome c-552/DMSO reductase-like haem-binding domain-containing protein" evidence="6">
    <location>
        <begin position="22"/>
        <end position="299"/>
    </location>
</feature>
<dbReference type="Gene3D" id="2.60.40.1190">
    <property type="match status" value="1"/>
</dbReference>
<keyword evidence="3" id="KW-0479">Metal-binding</keyword>
<evidence type="ECO:0000256" key="1">
    <source>
        <dbReference type="ARBA" id="ARBA00022448"/>
    </source>
</evidence>
<accession>A0A974Y5Z1</accession>
<keyword evidence="2" id="KW-0349">Heme</keyword>
<evidence type="ECO:0000313" key="8">
    <source>
        <dbReference type="EMBL" id="QRJ65809.1"/>
    </source>
</evidence>
<proteinExistence type="predicted"/>
<dbReference type="KEGG" id="ares:IWH25_18820"/>
<keyword evidence="4" id="KW-0249">Electron transport</keyword>
<dbReference type="InterPro" id="IPR019020">
    <property type="entry name" value="Cyt-c552/DMSO_Rdtase_haem-bd"/>
</dbReference>
<name>A0A974Y5Z1_9RHOO</name>
<keyword evidence="9" id="KW-1185">Reference proteome</keyword>
<dbReference type="GO" id="GO:0046872">
    <property type="term" value="F:metal ion binding"/>
    <property type="evidence" value="ECO:0007669"/>
    <property type="project" value="UniProtKB-KW"/>
</dbReference>
<dbReference type="EMBL" id="CP064781">
    <property type="protein sequence ID" value="QRJ65809.1"/>
    <property type="molecule type" value="Genomic_DNA"/>
</dbReference>
<evidence type="ECO:0000256" key="4">
    <source>
        <dbReference type="ARBA" id="ARBA00022982"/>
    </source>
</evidence>
<feature type="domain" description="Cytochrome c-552/DMSO reductase-like haem-binding" evidence="7">
    <location>
        <begin position="45"/>
        <end position="285"/>
    </location>
</feature>
<keyword evidence="1" id="KW-0813">Transport</keyword>
<evidence type="ECO:0000256" key="6">
    <source>
        <dbReference type="SAM" id="SignalP"/>
    </source>
</evidence>
<reference evidence="8" key="1">
    <citation type="submission" date="2020-11" db="EMBL/GenBank/DDBJ databases">
        <title>Azospira restricta DSM 18626 genome sequence.</title>
        <authorList>
            <person name="Moe W.M."/>
        </authorList>
    </citation>
    <scope>NUCLEOTIDE SEQUENCE</scope>
    <source>
        <strain evidence="8">DSM 18626</strain>
    </source>
</reference>
<evidence type="ECO:0000256" key="2">
    <source>
        <dbReference type="ARBA" id="ARBA00022617"/>
    </source>
</evidence>
<keyword evidence="5" id="KW-0408">Iron</keyword>
<protein>
    <recommendedName>
        <fullName evidence="7">Cytochrome c-552/DMSO reductase-like haem-binding domain-containing protein</fullName>
    </recommendedName>
</protein>
<evidence type="ECO:0000256" key="5">
    <source>
        <dbReference type="ARBA" id="ARBA00023004"/>
    </source>
</evidence>
<dbReference type="GO" id="GO:0020037">
    <property type="term" value="F:heme binding"/>
    <property type="evidence" value="ECO:0007669"/>
    <property type="project" value="InterPro"/>
</dbReference>
<sequence length="299" mass="31995">MAKLPHFSALAAVLAAAPAVAAPPQAVPVAVLAKAPAVDGNLDDWGRDGWVKVPVKPAVAANERAKYGLDGEDRNHTGAITVELKAGVAGGRLFVAARWPDDAADTAYRGWEWSGSRYVEGKARDDMFALRWHLDGDFDRSMLSGNGYRVDVWLWSAGRSNALGLAEDMVHEISTRSIDNAAEYAVQGVGTVYIKKHRDAGDPLYKAVRPPKTQGAERIESVELNAKAAGSSADVQAKGGWKGGFWQLELARKLDTGNADDRAFAAGGKVTGQIAVFNRAGDEHKSVSEPLLFDFSALR</sequence>
<evidence type="ECO:0000313" key="9">
    <source>
        <dbReference type="Proteomes" id="UP000663444"/>
    </source>
</evidence>